<keyword evidence="16" id="KW-1185">Reference proteome</keyword>
<keyword evidence="5 12" id="KW-0436">Ligase</keyword>
<dbReference type="SUPFAM" id="SSF51246">
    <property type="entry name" value="Rudiment single hybrid motif"/>
    <property type="match status" value="1"/>
</dbReference>
<dbReference type="SUPFAM" id="SSF52440">
    <property type="entry name" value="PreATP-grasp domain"/>
    <property type="match status" value="1"/>
</dbReference>
<dbReference type="PANTHER" id="PTHR43472:SF1">
    <property type="entry name" value="PHOSPHORIBOSYLAMINE--GLYCINE LIGASE, CHLOROPLASTIC"/>
    <property type="match status" value="1"/>
</dbReference>
<dbReference type="InterPro" id="IPR020559">
    <property type="entry name" value="PRibGlycinamide_synth_CS"/>
</dbReference>
<comment type="catalytic activity">
    <reaction evidence="12">
        <text>5-phospho-beta-D-ribosylamine + glycine + ATP = N(1)-(5-phospho-beta-D-ribosyl)glycinamide + ADP + phosphate + H(+)</text>
        <dbReference type="Rhea" id="RHEA:17453"/>
        <dbReference type="ChEBI" id="CHEBI:15378"/>
        <dbReference type="ChEBI" id="CHEBI:30616"/>
        <dbReference type="ChEBI" id="CHEBI:43474"/>
        <dbReference type="ChEBI" id="CHEBI:57305"/>
        <dbReference type="ChEBI" id="CHEBI:58681"/>
        <dbReference type="ChEBI" id="CHEBI:143788"/>
        <dbReference type="ChEBI" id="CHEBI:456216"/>
        <dbReference type="EC" id="6.3.4.13"/>
    </reaction>
</comment>
<dbReference type="EC" id="6.3.4.13" evidence="4 12"/>
<dbReference type="Gene3D" id="3.30.470.20">
    <property type="entry name" value="ATP-grasp fold, B domain"/>
    <property type="match status" value="1"/>
</dbReference>
<evidence type="ECO:0000256" key="12">
    <source>
        <dbReference type="HAMAP-Rule" id="MF_00138"/>
    </source>
</evidence>
<dbReference type="SUPFAM" id="SSF56059">
    <property type="entry name" value="Glutathione synthetase ATP-binding domain-like"/>
    <property type="match status" value="1"/>
</dbReference>
<keyword evidence="6 13" id="KW-0547">Nucleotide-binding</keyword>
<dbReference type="Gene3D" id="3.30.1490.20">
    <property type="entry name" value="ATP-grasp fold, A domain"/>
    <property type="match status" value="1"/>
</dbReference>
<comment type="cofactor">
    <cofactor evidence="1">
        <name>Mn(2+)</name>
        <dbReference type="ChEBI" id="CHEBI:29035"/>
    </cofactor>
</comment>
<dbReference type="InterPro" id="IPR000115">
    <property type="entry name" value="PRibGlycinamide_synth"/>
</dbReference>
<evidence type="ECO:0000256" key="10">
    <source>
        <dbReference type="ARBA" id="ARBA00042242"/>
    </source>
</evidence>
<evidence type="ECO:0000256" key="2">
    <source>
        <dbReference type="ARBA" id="ARBA00001946"/>
    </source>
</evidence>
<dbReference type="Pfam" id="PF02844">
    <property type="entry name" value="GARS_N"/>
    <property type="match status" value="1"/>
</dbReference>
<evidence type="ECO:0000259" key="14">
    <source>
        <dbReference type="PROSITE" id="PS50975"/>
    </source>
</evidence>
<evidence type="ECO:0000256" key="7">
    <source>
        <dbReference type="ARBA" id="ARBA00022755"/>
    </source>
</evidence>
<name>A0ABN1EK47_9PROT</name>
<evidence type="ECO:0000256" key="3">
    <source>
        <dbReference type="ARBA" id="ARBA00005174"/>
    </source>
</evidence>
<dbReference type="Gene3D" id="3.40.50.20">
    <property type="match status" value="1"/>
</dbReference>
<dbReference type="Pfam" id="PF01071">
    <property type="entry name" value="GARS_A"/>
    <property type="match status" value="1"/>
</dbReference>
<dbReference type="Pfam" id="PF02843">
    <property type="entry name" value="GARS_C"/>
    <property type="match status" value="1"/>
</dbReference>
<dbReference type="EMBL" id="BAAAFZ010000006">
    <property type="protein sequence ID" value="GAA0568330.1"/>
    <property type="molecule type" value="Genomic_DNA"/>
</dbReference>
<protein>
    <recommendedName>
        <fullName evidence="4 12">Phosphoribosylamine--glycine ligase</fullName>
        <ecNumber evidence="4 12">6.3.4.13</ecNumber>
    </recommendedName>
    <alternativeName>
        <fullName evidence="12">GARS</fullName>
    </alternativeName>
    <alternativeName>
        <fullName evidence="10 12">Glycinamide ribonucleotide synthetase</fullName>
    </alternativeName>
    <alternativeName>
        <fullName evidence="11 12">Phosphoribosylglycinamide synthetase</fullName>
    </alternativeName>
</protein>
<dbReference type="SMART" id="SM01210">
    <property type="entry name" value="GARS_C"/>
    <property type="match status" value="1"/>
</dbReference>
<dbReference type="InterPro" id="IPR020561">
    <property type="entry name" value="PRibGlycinamid_synth_ATP-grasp"/>
</dbReference>
<dbReference type="Proteomes" id="UP001501588">
    <property type="component" value="Unassembled WGS sequence"/>
</dbReference>
<accession>A0ABN1EK47</accession>
<organism evidence="15 16">
    <name type="scientific">Craurococcus roseus</name>
    <dbReference type="NCBI Taxonomy" id="77585"/>
    <lineage>
        <taxon>Bacteria</taxon>
        <taxon>Pseudomonadati</taxon>
        <taxon>Pseudomonadota</taxon>
        <taxon>Alphaproteobacteria</taxon>
        <taxon>Acetobacterales</taxon>
        <taxon>Acetobacteraceae</taxon>
        <taxon>Craurococcus</taxon>
    </lineage>
</organism>
<comment type="caution">
    <text evidence="15">The sequence shown here is derived from an EMBL/GenBank/DDBJ whole genome shotgun (WGS) entry which is preliminary data.</text>
</comment>
<evidence type="ECO:0000256" key="11">
    <source>
        <dbReference type="ARBA" id="ARBA00042864"/>
    </source>
</evidence>
<dbReference type="InterPro" id="IPR020560">
    <property type="entry name" value="PRibGlycinamide_synth_C-dom"/>
</dbReference>
<proteinExistence type="inferred from homology"/>
<evidence type="ECO:0000313" key="16">
    <source>
        <dbReference type="Proteomes" id="UP001501588"/>
    </source>
</evidence>
<dbReference type="Gene3D" id="3.90.600.10">
    <property type="entry name" value="Phosphoribosylglycinamide synthetase, C-terminal domain"/>
    <property type="match status" value="1"/>
</dbReference>
<evidence type="ECO:0000256" key="8">
    <source>
        <dbReference type="ARBA" id="ARBA00022840"/>
    </source>
</evidence>
<dbReference type="InterPro" id="IPR013815">
    <property type="entry name" value="ATP_grasp_subdomain_1"/>
</dbReference>
<evidence type="ECO:0000256" key="1">
    <source>
        <dbReference type="ARBA" id="ARBA00001936"/>
    </source>
</evidence>
<dbReference type="SMART" id="SM01209">
    <property type="entry name" value="GARS_A"/>
    <property type="match status" value="1"/>
</dbReference>
<comment type="cofactor">
    <cofactor evidence="2">
        <name>Mg(2+)</name>
        <dbReference type="ChEBI" id="CHEBI:18420"/>
    </cofactor>
</comment>
<dbReference type="InterPro" id="IPR020562">
    <property type="entry name" value="PRibGlycinamide_synth_N"/>
</dbReference>
<keyword evidence="8 13" id="KW-0067">ATP-binding</keyword>
<gene>
    <name evidence="12 15" type="primary">purD</name>
    <name evidence="15" type="ORF">GCM10009416_03000</name>
</gene>
<dbReference type="InterPro" id="IPR011054">
    <property type="entry name" value="Rudment_hybrid_motif"/>
</dbReference>
<dbReference type="GO" id="GO:0016874">
    <property type="term" value="F:ligase activity"/>
    <property type="evidence" value="ECO:0007669"/>
    <property type="project" value="UniProtKB-KW"/>
</dbReference>
<comment type="pathway">
    <text evidence="3 12">Purine metabolism; IMP biosynthesis via de novo pathway; N(1)-(5-phospho-D-ribosyl)glycinamide from 5-phospho-alpha-D-ribose 1-diphosphate: step 2/2.</text>
</comment>
<evidence type="ECO:0000256" key="5">
    <source>
        <dbReference type="ARBA" id="ARBA00022598"/>
    </source>
</evidence>
<dbReference type="InterPro" id="IPR016185">
    <property type="entry name" value="PreATP-grasp_dom_sf"/>
</dbReference>
<evidence type="ECO:0000256" key="13">
    <source>
        <dbReference type="PROSITE-ProRule" id="PRU00409"/>
    </source>
</evidence>
<evidence type="ECO:0000256" key="6">
    <source>
        <dbReference type="ARBA" id="ARBA00022741"/>
    </source>
</evidence>
<dbReference type="InterPro" id="IPR037123">
    <property type="entry name" value="PRibGlycinamide_synth_C_sf"/>
</dbReference>
<sequence>MRVLLVGGGGREHALAWALSKSPLLSELWAAPGNAGIAEHAECVPIAAEDVAGLVAFARERAVDLVVPGPEAPLTAGLADACAAAGIRCFGPSAAAARLEGSKSFAREVADAAGVPGPRWRRFDDPAAARANVREQGVPIVVKADGLAAGKGVVVAATVAEAEAAIADIMESRVHGAAAGASVVVEECLIGEEVSFFALCDGEAALPLGAAQDHKRVGEGDTGPNTGGMGAYSPPPAFTDALRDEAMARIVRPALAEMARRGAPFRGVLFAGLMLTASGPRLIEFNVRFGDPECQALMLRLRSDLLGALLAACDGRLAETGLRWDAGHSLVVVMAARGYPGAYAKGSAVRNLDRAAAVPRARIFHAGTRAGPGGAVLADGGRVLGVGATGGTLREAYEAAYEAAAAVDWPEGFYRRDIGHRALR</sequence>
<dbReference type="PANTHER" id="PTHR43472">
    <property type="entry name" value="PHOSPHORIBOSYLAMINE--GLYCINE LIGASE"/>
    <property type="match status" value="1"/>
</dbReference>
<reference evidence="15 16" key="1">
    <citation type="journal article" date="2019" name="Int. J. Syst. Evol. Microbiol.">
        <title>The Global Catalogue of Microorganisms (GCM) 10K type strain sequencing project: providing services to taxonomists for standard genome sequencing and annotation.</title>
        <authorList>
            <consortium name="The Broad Institute Genomics Platform"/>
            <consortium name="The Broad Institute Genome Sequencing Center for Infectious Disease"/>
            <person name="Wu L."/>
            <person name="Ma J."/>
        </authorList>
    </citation>
    <scope>NUCLEOTIDE SEQUENCE [LARGE SCALE GENOMIC DNA]</scope>
    <source>
        <strain evidence="15 16">JCM 9933</strain>
    </source>
</reference>
<dbReference type="RefSeq" id="WP_343893357.1">
    <property type="nucleotide sequence ID" value="NZ_BAAAFZ010000006.1"/>
</dbReference>
<dbReference type="HAMAP" id="MF_00138">
    <property type="entry name" value="GARS"/>
    <property type="match status" value="1"/>
</dbReference>
<dbReference type="NCBIfam" id="TIGR00877">
    <property type="entry name" value="purD"/>
    <property type="match status" value="1"/>
</dbReference>
<dbReference type="PROSITE" id="PS00184">
    <property type="entry name" value="GARS"/>
    <property type="match status" value="1"/>
</dbReference>
<feature type="domain" description="ATP-grasp" evidence="14">
    <location>
        <begin position="107"/>
        <end position="314"/>
    </location>
</feature>
<evidence type="ECO:0000313" key="15">
    <source>
        <dbReference type="EMBL" id="GAA0568330.1"/>
    </source>
</evidence>
<dbReference type="PROSITE" id="PS50975">
    <property type="entry name" value="ATP_GRASP"/>
    <property type="match status" value="1"/>
</dbReference>
<keyword evidence="7 12" id="KW-0658">Purine biosynthesis</keyword>
<evidence type="ECO:0000256" key="9">
    <source>
        <dbReference type="ARBA" id="ARBA00038345"/>
    </source>
</evidence>
<dbReference type="InterPro" id="IPR011761">
    <property type="entry name" value="ATP-grasp"/>
</dbReference>
<comment type="similarity">
    <text evidence="9 12">Belongs to the GARS family.</text>
</comment>
<evidence type="ECO:0000256" key="4">
    <source>
        <dbReference type="ARBA" id="ARBA00013255"/>
    </source>
</evidence>